<keyword evidence="4 14" id="KW-0645">Protease</keyword>
<feature type="transmembrane region" description="Helical" evidence="14">
    <location>
        <begin position="7"/>
        <end position="24"/>
    </location>
</feature>
<keyword evidence="19" id="KW-1185">Reference proteome</keyword>
<dbReference type="Pfam" id="PF01434">
    <property type="entry name" value="Peptidase_M41"/>
    <property type="match status" value="1"/>
</dbReference>
<dbReference type="PANTHER" id="PTHR23076:SF97">
    <property type="entry name" value="ATP-DEPENDENT ZINC METALLOPROTEASE YME1L1"/>
    <property type="match status" value="1"/>
</dbReference>
<evidence type="ECO:0000256" key="1">
    <source>
        <dbReference type="ARBA" id="ARBA00004370"/>
    </source>
</evidence>
<proteinExistence type="inferred from homology"/>
<evidence type="ECO:0000256" key="5">
    <source>
        <dbReference type="ARBA" id="ARBA00022692"/>
    </source>
</evidence>
<keyword evidence="6 14" id="KW-0479">Metal-binding</keyword>
<feature type="active site" evidence="14">
    <location>
        <position position="423"/>
    </location>
</feature>
<dbReference type="InterPro" id="IPR037219">
    <property type="entry name" value="Peptidase_M41-like"/>
</dbReference>
<keyword evidence="7 14" id="KW-0547">Nucleotide-binding</keyword>
<dbReference type="PANTHER" id="PTHR23076">
    <property type="entry name" value="METALLOPROTEASE M41 FTSH"/>
    <property type="match status" value="1"/>
</dbReference>
<dbReference type="InterPro" id="IPR027417">
    <property type="entry name" value="P-loop_NTPase"/>
</dbReference>
<feature type="binding site" evidence="14">
    <location>
        <position position="426"/>
    </location>
    <ligand>
        <name>Zn(2+)</name>
        <dbReference type="ChEBI" id="CHEBI:29105"/>
        <note>catalytic</note>
    </ligand>
</feature>
<dbReference type="SUPFAM" id="SSF52540">
    <property type="entry name" value="P-loop containing nucleoside triphosphate hydrolases"/>
    <property type="match status" value="1"/>
</dbReference>
<protein>
    <recommendedName>
        <fullName evidence="14">ATP-dependent zinc metalloprotease FtsH</fullName>
        <ecNumber evidence="14">3.4.24.-</ecNumber>
    </recommendedName>
</protein>
<dbReference type="EMBL" id="JAUYVI010000001">
    <property type="protein sequence ID" value="MDQ7246504.1"/>
    <property type="molecule type" value="Genomic_DNA"/>
</dbReference>
<evidence type="ECO:0000256" key="13">
    <source>
        <dbReference type="ARBA" id="ARBA00023136"/>
    </source>
</evidence>
<feature type="binding site" evidence="14">
    <location>
        <position position="422"/>
    </location>
    <ligand>
        <name>Zn(2+)</name>
        <dbReference type="ChEBI" id="CHEBI:29105"/>
        <note>catalytic</note>
    </ligand>
</feature>
<dbReference type="EC" id="3.4.24.-" evidence="14"/>
<dbReference type="PROSITE" id="PS00674">
    <property type="entry name" value="AAA"/>
    <property type="match status" value="1"/>
</dbReference>
<name>A0ABU0YFK7_9PROT</name>
<dbReference type="CDD" id="cd19501">
    <property type="entry name" value="RecA-like_FtsH"/>
    <property type="match status" value="1"/>
</dbReference>
<dbReference type="Gene3D" id="1.10.8.60">
    <property type="match status" value="1"/>
</dbReference>
<evidence type="ECO:0000256" key="3">
    <source>
        <dbReference type="ARBA" id="ARBA00022475"/>
    </source>
</evidence>
<accession>A0ABU0YFK7</accession>
<evidence type="ECO:0000256" key="10">
    <source>
        <dbReference type="ARBA" id="ARBA00022840"/>
    </source>
</evidence>
<comment type="function">
    <text evidence="14">Acts as a processive, ATP-dependent zinc metallopeptidase for both cytoplasmic and membrane proteins. Plays a role in the quality control of integral membrane proteins.</text>
</comment>
<reference evidence="19" key="1">
    <citation type="submission" date="2023-08" db="EMBL/GenBank/DDBJ databases">
        <title>Rhodospirillaceae gen. nov., a novel taxon isolated from the Yangtze River Yuezi River estuary sludge.</title>
        <authorList>
            <person name="Ruan L."/>
        </authorList>
    </citation>
    <scope>NUCLEOTIDE SEQUENCE [LARGE SCALE GENOMIC DNA]</scope>
    <source>
        <strain evidence="19">R-7</strain>
    </source>
</reference>
<organism evidence="18 19">
    <name type="scientific">Dongia sedimenti</name>
    <dbReference type="NCBI Taxonomy" id="3064282"/>
    <lineage>
        <taxon>Bacteria</taxon>
        <taxon>Pseudomonadati</taxon>
        <taxon>Pseudomonadota</taxon>
        <taxon>Alphaproteobacteria</taxon>
        <taxon>Rhodospirillales</taxon>
        <taxon>Dongiaceae</taxon>
        <taxon>Dongia</taxon>
    </lineage>
</organism>
<sequence length="643" mass="70187">MNLGKNLIIWAAIMVLLIVLFQVFQSGGSRSGREATPYSTFLTQVNQGQVRDVTILTSQNQGHSISGHMQDGTVFTTYAPEDPKLVEQLTAKGVQITAKAEDDSPNMLISLLMNWAPLLIIAGAWIFVMRQMQANGGKAMGFGKSKARLLNERAGRVTFDDVAGIEEAKGELEEIVEFLKDPQKFQRLGGKIPKGCLLVGPPGTGKTLLARAIAGEANVPFFTISGSDFVEMFVGVGASRVRDMFEQGKKNAPCIIFIDEIDAVGRHRGAGLGGGNDEREQTLNQLLVEMDGFEANEGVILIAATNRPDVLDPALLRPGRFDRQIVVPNPDINGREHILKVHMRKVPLGPDVDARVIARGTPGFSGADLANLVNEAALLAARFGKRVVTMSDFEQAKDKVMMGAERRSMVMTDEEKLATAYHETGHAIVNLELPECDPLHKVTIIPRGRALGVTMALPEKDRYSYTKGWMESRIAMCFGGRIAEQLIYGVSHLNSGAADDIRQATSMARRMVTEFGMSPKLGPLRYSENEEEVFLGHSVTQRKNVSDDTAKLIDEEVRRIVEEGEDKAREILSKNLDGLHVVAKALLEYETLSGEEVQALLRGEKIRQASGDSDKPKPRSSVPTAGATVQRPSGLEPRPQPGT</sequence>
<comment type="similarity">
    <text evidence="15">Belongs to the AAA ATPase family.</text>
</comment>
<comment type="subunit">
    <text evidence="14">Homohexamer.</text>
</comment>
<evidence type="ECO:0000256" key="7">
    <source>
        <dbReference type="ARBA" id="ARBA00022741"/>
    </source>
</evidence>
<keyword evidence="10 14" id="KW-0067">ATP-binding</keyword>
<dbReference type="InterPro" id="IPR000642">
    <property type="entry name" value="Peptidase_M41"/>
</dbReference>
<comment type="caution">
    <text evidence="18">The sequence shown here is derived from an EMBL/GenBank/DDBJ whole genome shotgun (WGS) entry which is preliminary data.</text>
</comment>
<evidence type="ECO:0000256" key="16">
    <source>
        <dbReference type="SAM" id="MobiDB-lite"/>
    </source>
</evidence>
<comment type="similarity">
    <text evidence="14">In the central section; belongs to the AAA ATPase family.</text>
</comment>
<dbReference type="InterPro" id="IPR003960">
    <property type="entry name" value="ATPase_AAA_CS"/>
</dbReference>
<evidence type="ECO:0000256" key="11">
    <source>
        <dbReference type="ARBA" id="ARBA00022989"/>
    </source>
</evidence>
<dbReference type="InterPro" id="IPR005936">
    <property type="entry name" value="FtsH"/>
</dbReference>
<dbReference type="InterPro" id="IPR003593">
    <property type="entry name" value="AAA+_ATPase"/>
</dbReference>
<feature type="compositionally biased region" description="Basic and acidic residues" evidence="16">
    <location>
        <begin position="603"/>
        <end position="617"/>
    </location>
</feature>
<comment type="subcellular location">
    <subcellularLocation>
        <location evidence="14">Cell membrane</location>
        <topology evidence="14">Multi-pass membrane protein</topology>
        <orientation evidence="14">Cytoplasmic side</orientation>
    </subcellularLocation>
    <subcellularLocation>
        <location evidence="1">Membrane</location>
    </subcellularLocation>
</comment>
<dbReference type="Proteomes" id="UP001230156">
    <property type="component" value="Unassembled WGS sequence"/>
</dbReference>
<evidence type="ECO:0000256" key="12">
    <source>
        <dbReference type="ARBA" id="ARBA00023049"/>
    </source>
</evidence>
<dbReference type="Gene3D" id="3.40.50.300">
    <property type="entry name" value="P-loop containing nucleotide triphosphate hydrolases"/>
    <property type="match status" value="1"/>
</dbReference>
<dbReference type="InterPro" id="IPR003959">
    <property type="entry name" value="ATPase_AAA_core"/>
</dbReference>
<dbReference type="NCBIfam" id="TIGR01241">
    <property type="entry name" value="FtsH_fam"/>
    <property type="match status" value="1"/>
</dbReference>
<evidence type="ECO:0000313" key="19">
    <source>
        <dbReference type="Proteomes" id="UP001230156"/>
    </source>
</evidence>
<keyword evidence="8 14" id="KW-0378">Hydrolase</keyword>
<evidence type="ECO:0000256" key="14">
    <source>
        <dbReference type="HAMAP-Rule" id="MF_01458"/>
    </source>
</evidence>
<dbReference type="Pfam" id="PF00004">
    <property type="entry name" value="AAA"/>
    <property type="match status" value="1"/>
</dbReference>
<dbReference type="SMART" id="SM00382">
    <property type="entry name" value="AAA"/>
    <property type="match status" value="1"/>
</dbReference>
<comment type="cofactor">
    <cofactor evidence="14">
        <name>Zn(2+)</name>
        <dbReference type="ChEBI" id="CHEBI:29105"/>
    </cofactor>
    <text evidence="14">Binds 1 zinc ion per subunit.</text>
</comment>
<feature type="domain" description="AAA+ ATPase" evidence="17">
    <location>
        <begin position="192"/>
        <end position="331"/>
    </location>
</feature>
<keyword evidence="12 14" id="KW-0482">Metalloprotease</keyword>
<evidence type="ECO:0000256" key="8">
    <source>
        <dbReference type="ARBA" id="ARBA00022801"/>
    </source>
</evidence>
<gene>
    <name evidence="14 18" type="primary">ftsH</name>
    <name evidence="18" type="ORF">Q8A70_02450</name>
</gene>
<feature type="binding site" evidence="14">
    <location>
        <position position="500"/>
    </location>
    <ligand>
        <name>Zn(2+)</name>
        <dbReference type="ChEBI" id="CHEBI:29105"/>
        <note>catalytic</note>
    </ligand>
</feature>
<evidence type="ECO:0000256" key="9">
    <source>
        <dbReference type="ARBA" id="ARBA00022833"/>
    </source>
</evidence>
<dbReference type="Gene3D" id="1.20.58.760">
    <property type="entry name" value="Peptidase M41"/>
    <property type="match status" value="1"/>
</dbReference>
<dbReference type="Pfam" id="PF06480">
    <property type="entry name" value="FtsH_ext"/>
    <property type="match status" value="1"/>
</dbReference>
<evidence type="ECO:0000256" key="4">
    <source>
        <dbReference type="ARBA" id="ARBA00022670"/>
    </source>
</evidence>
<dbReference type="InterPro" id="IPR011546">
    <property type="entry name" value="Pept_M41_FtsH_extracell"/>
</dbReference>
<keyword evidence="3 14" id="KW-1003">Cell membrane</keyword>
<keyword evidence="5 14" id="KW-0812">Transmembrane</keyword>
<dbReference type="GO" id="GO:0008237">
    <property type="term" value="F:metallopeptidase activity"/>
    <property type="evidence" value="ECO:0007669"/>
    <property type="project" value="UniProtKB-KW"/>
</dbReference>
<evidence type="ECO:0000259" key="17">
    <source>
        <dbReference type="SMART" id="SM00382"/>
    </source>
</evidence>
<dbReference type="Pfam" id="PF17862">
    <property type="entry name" value="AAA_lid_3"/>
    <property type="match status" value="1"/>
</dbReference>
<evidence type="ECO:0000313" key="18">
    <source>
        <dbReference type="EMBL" id="MDQ7246504.1"/>
    </source>
</evidence>
<dbReference type="SUPFAM" id="SSF140990">
    <property type="entry name" value="FtsH protease domain-like"/>
    <property type="match status" value="1"/>
</dbReference>
<feature type="transmembrane region" description="Helical" evidence="14">
    <location>
        <begin position="107"/>
        <end position="128"/>
    </location>
</feature>
<dbReference type="RefSeq" id="WP_379953894.1">
    <property type="nucleotide sequence ID" value="NZ_JAUYVI010000001.1"/>
</dbReference>
<keyword evidence="9 14" id="KW-0862">Zinc</keyword>
<dbReference type="InterPro" id="IPR041569">
    <property type="entry name" value="AAA_lid_3"/>
</dbReference>
<comment type="similarity">
    <text evidence="2 14">In the C-terminal section; belongs to the peptidase M41 family.</text>
</comment>
<dbReference type="Gene3D" id="3.30.720.210">
    <property type="match status" value="1"/>
</dbReference>
<keyword evidence="13 14" id="KW-0472">Membrane</keyword>
<evidence type="ECO:0000256" key="6">
    <source>
        <dbReference type="ARBA" id="ARBA00022723"/>
    </source>
</evidence>
<feature type="region of interest" description="Disordered" evidence="16">
    <location>
        <begin position="603"/>
        <end position="643"/>
    </location>
</feature>
<feature type="binding site" evidence="14">
    <location>
        <begin position="200"/>
        <end position="207"/>
    </location>
    <ligand>
        <name>ATP</name>
        <dbReference type="ChEBI" id="CHEBI:30616"/>
    </ligand>
</feature>
<dbReference type="HAMAP" id="MF_01458">
    <property type="entry name" value="FtsH"/>
    <property type="match status" value="1"/>
</dbReference>
<evidence type="ECO:0000256" key="2">
    <source>
        <dbReference type="ARBA" id="ARBA00010044"/>
    </source>
</evidence>
<evidence type="ECO:0000256" key="15">
    <source>
        <dbReference type="RuleBase" id="RU003651"/>
    </source>
</evidence>
<keyword evidence="11 14" id="KW-1133">Transmembrane helix</keyword>